<dbReference type="PANTHER" id="PTHR43415:SF3">
    <property type="entry name" value="GNAT-FAMILY ACETYLTRANSFERASE"/>
    <property type="match status" value="1"/>
</dbReference>
<dbReference type="InterPro" id="IPR016181">
    <property type="entry name" value="Acyl_CoA_acyltransferase"/>
</dbReference>
<dbReference type="CDD" id="cd04301">
    <property type="entry name" value="NAT_SF"/>
    <property type="match status" value="1"/>
</dbReference>
<evidence type="ECO:0000259" key="1">
    <source>
        <dbReference type="PROSITE" id="PS51186"/>
    </source>
</evidence>
<evidence type="ECO:0000313" key="3">
    <source>
        <dbReference type="Proteomes" id="UP000177190"/>
    </source>
</evidence>
<dbReference type="PANTHER" id="PTHR43415">
    <property type="entry name" value="SPERMIDINE N(1)-ACETYLTRANSFERASE"/>
    <property type="match status" value="1"/>
</dbReference>
<sequence length="193" mass="21761">MLIRSLKGAKIMAKSKIVKRFLSNGQEILIRYPKMSDCADLLKNINSLVDERAFIAHQVKQTKKSEEKWLVELLLKIRQKKSVALAVEINGRVVGLAQVGKERTEVESHVASFGISLIKEARGRGIGKELLNAVIAEAKKVLRVKIITLTVFAVNKRAIILYRSCGFQKTETLKGGIKHYGRFLDRISMIKYL</sequence>
<dbReference type="STRING" id="1802200.A2812_03505"/>
<dbReference type="SUPFAM" id="SSF55729">
    <property type="entry name" value="Acyl-CoA N-acyltransferases (Nat)"/>
    <property type="match status" value="1"/>
</dbReference>
<dbReference type="AlphaFoldDB" id="A0A1G2HP17"/>
<dbReference type="Proteomes" id="UP000177190">
    <property type="component" value="Unassembled WGS sequence"/>
</dbReference>
<gene>
    <name evidence="2" type="ORF">A2812_03505</name>
</gene>
<feature type="domain" description="N-acetyltransferase" evidence="1">
    <location>
        <begin position="28"/>
        <end position="193"/>
    </location>
</feature>
<comment type="caution">
    <text evidence="2">The sequence shown here is derived from an EMBL/GenBank/DDBJ whole genome shotgun (WGS) entry which is preliminary data.</text>
</comment>
<dbReference type="EMBL" id="MHOM01000025">
    <property type="protein sequence ID" value="OGZ64237.1"/>
    <property type="molecule type" value="Genomic_DNA"/>
</dbReference>
<dbReference type="GO" id="GO:0016747">
    <property type="term" value="F:acyltransferase activity, transferring groups other than amino-acyl groups"/>
    <property type="evidence" value="ECO:0007669"/>
    <property type="project" value="InterPro"/>
</dbReference>
<dbReference type="InterPro" id="IPR000182">
    <property type="entry name" value="GNAT_dom"/>
</dbReference>
<dbReference type="PROSITE" id="PS51186">
    <property type="entry name" value="GNAT"/>
    <property type="match status" value="1"/>
</dbReference>
<dbReference type="Gene3D" id="3.40.630.30">
    <property type="match status" value="1"/>
</dbReference>
<organism evidence="2 3">
    <name type="scientific">Candidatus Staskawiczbacteria bacterium RIFCSPHIGHO2_01_FULL_36_16</name>
    <dbReference type="NCBI Taxonomy" id="1802200"/>
    <lineage>
        <taxon>Bacteria</taxon>
        <taxon>Candidatus Staskawicziibacteriota</taxon>
    </lineage>
</organism>
<protein>
    <recommendedName>
        <fullName evidence="1">N-acetyltransferase domain-containing protein</fullName>
    </recommendedName>
</protein>
<reference evidence="2 3" key="1">
    <citation type="journal article" date="2016" name="Nat. Commun.">
        <title>Thousands of microbial genomes shed light on interconnected biogeochemical processes in an aquifer system.</title>
        <authorList>
            <person name="Anantharaman K."/>
            <person name="Brown C.T."/>
            <person name="Hug L.A."/>
            <person name="Sharon I."/>
            <person name="Castelle C.J."/>
            <person name="Probst A.J."/>
            <person name="Thomas B.C."/>
            <person name="Singh A."/>
            <person name="Wilkins M.J."/>
            <person name="Karaoz U."/>
            <person name="Brodie E.L."/>
            <person name="Williams K.H."/>
            <person name="Hubbard S.S."/>
            <person name="Banfield J.F."/>
        </authorList>
    </citation>
    <scope>NUCLEOTIDE SEQUENCE [LARGE SCALE GENOMIC DNA]</scope>
</reference>
<dbReference type="Pfam" id="PF00583">
    <property type="entry name" value="Acetyltransf_1"/>
    <property type="match status" value="1"/>
</dbReference>
<name>A0A1G2HP17_9BACT</name>
<accession>A0A1G2HP17</accession>
<proteinExistence type="predicted"/>
<evidence type="ECO:0000313" key="2">
    <source>
        <dbReference type="EMBL" id="OGZ64237.1"/>
    </source>
</evidence>